<dbReference type="KEGG" id="fls:GLV81_02540"/>
<accession>A0A6I6GHG1</accession>
<protein>
    <submittedName>
        <fullName evidence="2">DUF59 domain-containing protein</fullName>
    </submittedName>
</protein>
<feature type="domain" description="MIP18 family-like" evidence="1">
    <location>
        <begin position="17"/>
        <end position="84"/>
    </location>
</feature>
<sequence>MYAITTNRPDYCAQAVEQLYSVLDPEMGVSVIDLGLIEQIDVDVAAQKIYCRMTLTTAFCPLGEAITNRVQQALQETFPNFSAAVTLDFDSRWTPDRISETGKSILDR</sequence>
<dbReference type="SUPFAM" id="SSF117916">
    <property type="entry name" value="Fe-S cluster assembly (FSCA) domain-like"/>
    <property type="match status" value="1"/>
</dbReference>
<gene>
    <name evidence="2" type="ORF">GLV81_02540</name>
</gene>
<organism evidence="2 3">
    <name type="scientific">Phnomibacter ginsenosidimutans</name>
    <dbReference type="NCBI Taxonomy" id="2676868"/>
    <lineage>
        <taxon>Bacteria</taxon>
        <taxon>Pseudomonadati</taxon>
        <taxon>Bacteroidota</taxon>
        <taxon>Chitinophagia</taxon>
        <taxon>Chitinophagales</taxon>
        <taxon>Chitinophagaceae</taxon>
        <taxon>Phnomibacter</taxon>
    </lineage>
</organism>
<evidence type="ECO:0000313" key="2">
    <source>
        <dbReference type="EMBL" id="QGW27128.1"/>
    </source>
</evidence>
<dbReference type="InterPro" id="IPR034904">
    <property type="entry name" value="FSCA_dom_sf"/>
</dbReference>
<reference evidence="2 3" key="1">
    <citation type="submission" date="2019-11" db="EMBL/GenBank/DDBJ databases">
        <authorList>
            <person name="Im W.T."/>
        </authorList>
    </citation>
    <scope>NUCLEOTIDE SEQUENCE [LARGE SCALE GENOMIC DNA]</scope>
    <source>
        <strain evidence="2 3">SB-02</strain>
    </source>
</reference>
<keyword evidence="3" id="KW-1185">Reference proteome</keyword>
<dbReference type="Proteomes" id="UP000426027">
    <property type="component" value="Chromosome"/>
</dbReference>
<dbReference type="PANTHER" id="PTHR42831">
    <property type="entry name" value="FE-S PROTEIN MATURATION AUXILIARY FACTOR YITW"/>
    <property type="match status" value="1"/>
</dbReference>
<evidence type="ECO:0000259" key="1">
    <source>
        <dbReference type="Pfam" id="PF01883"/>
    </source>
</evidence>
<dbReference type="InterPro" id="IPR052339">
    <property type="entry name" value="Fe-S_Maturation_MIP18"/>
</dbReference>
<dbReference type="PANTHER" id="PTHR42831:SF1">
    <property type="entry name" value="FE-S PROTEIN MATURATION AUXILIARY FACTOR YITW"/>
    <property type="match status" value="1"/>
</dbReference>
<proteinExistence type="predicted"/>
<dbReference type="AlphaFoldDB" id="A0A6I6GHG1"/>
<dbReference type="InterPro" id="IPR002744">
    <property type="entry name" value="MIP18-like"/>
</dbReference>
<dbReference type="EMBL" id="CP046566">
    <property type="protein sequence ID" value="QGW27128.1"/>
    <property type="molecule type" value="Genomic_DNA"/>
</dbReference>
<name>A0A6I6GHG1_9BACT</name>
<evidence type="ECO:0000313" key="3">
    <source>
        <dbReference type="Proteomes" id="UP000426027"/>
    </source>
</evidence>
<dbReference type="Gene3D" id="3.30.300.130">
    <property type="entry name" value="Fe-S cluster assembly (FSCA)"/>
    <property type="match status" value="1"/>
</dbReference>
<dbReference type="Pfam" id="PF01883">
    <property type="entry name" value="FeS_assembly_P"/>
    <property type="match status" value="1"/>
</dbReference>